<protein>
    <recommendedName>
        <fullName evidence="1">LPS-assembly protein LptD</fullName>
    </recommendedName>
</protein>
<feature type="domain" description="LptD C-terminal" evidence="4">
    <location>
        <begin position="352"/>
        <end position="795"/>
    </location>
</feature>
<dbReference type="STRING" id="395963.Bind_0652"/>
<dbReference type="Gene3D" id="2.60.450.10">
    <property type="entry name" value="Lipopolysaccharide (LPS) transport protein A like domain"/>
    <property type="match status" value="1"/>
</dbReference>
<dbReference type="InterPro" id="IPR020889">
    <property type="entry name" value="LipoPS_assembly_LptD"/>
</dbReference>
<dbReference type="InterPro" id="IPR050218">
    <property type="entry name" value="LptD"/>
</dbReference>
<comment type="function">
    <text evidence="1">Involved in the assembly of lipopolysaccharide (LPS) at the surface of the outer membrane.</text>
</comment>
<evidence type="ECO:0000256" key="1">
    <source>
        <dbReference type="HAMAP-Rule" id="MF_01411"/>
    </source>
</evidence>
<comment type="caution">
    <text evidence="1">Lacks conserved residue(s) required for the propagation of feature annotation.</text>
</comment>
<dbReference type="Pfam" id="PF04453">
    <property type="entry name" value="LptD"/>
    <property type="match status" value="1"/>
</dbReference>
<dbReference type="HOGENOM" id="CLU_009039_3_0_5"/>
<dbReference type="GO" id="GO:0043165">
    <property type="term" value="P:Gram-negative-bacterium-type cell outer membrane assembly"/>
    <property type="evidence" value="ECO:0007669"/>
    <property type="project" value="UniProtKB-UniRule"/>
</dbReference>
<dbReference type="EMBL" id="CP001016">
    <property type="protein sequence ID" value="ACB94302.1"/>
    <property type="molecule type" value="Genomic_DNA"/>
</dbReference>
<keyword evidence="3" id="KW-1133">Transmembrane helix</keyword>
<name>B2IFU1_BEII9</name>
<keyword evidence="1" id="KW-0732">Signal</keyword>
<dbReference type="KEGG" id="bid:Bind_0652"/>
<comment type="subcellular location">
    <subcellularLocation>
        <location evidence="1">Cell outer membrane</location>
    </subcellularLocation>
</comment>
<dbReference type="GO" id="GO:1990351">
    <property type="term" value="C:transporter complex"/>
    <property type="evidence" value="ECO:0007669"/>
    <property type="project" value="TreeGrafter"/>
</dbReference>
<dbReference type="eggNOG" id="COG1452">
    <property type="taxonomic scope" value="Bacteria"/>
</dbReference>
<feature type="region of interest" description="Disordered" evidence="2">
    <location>
        <begin position="67"/>
        <end position="91"/>
    </location>
</feature>
<dbReference type="HAMAP" id="MF_01411">
    <property type="entry name" value="LPS_assembly_LptD"/>
    <property type="match status" value="1"/>
</dbReference>
<keyword evidence="1 3" id="KW-0472">Membrane</keyword>
<keyword evidence="1" id="KW-0998">Cell outer membrane</keyword>
<evidence type="ECO:0000256" key="2">
    <source>
        <dbReference type="SAM" id="MobiDB-lite"/>
    </source>
</evidence>
<dbReference type="PANTHER" id="PTHR30189">
    <property type="entry name" value="LPS-ASSEMBLY PROTEIN"/>
    <property type="match status" value="1"/>
</dbReference>
<gene>
    <name evidence="1" type="primary">lptD</name>
    <name evidence="5" type="ordered locus">Bind_0652</name>
</gene>
<evidence type="ECO:0000256" key="3">
    <source>
        <dbReference type="SAM" id="Phobius"/>
    </source>
</evidence>
<reference evidence="5 6" key="2">
    <citation type="journal article" date="2010" name="J. Bacteriol.">
        <title>Complete genome sequence of Beijerinckia indica subsp. indica.</title>
        <authorList>
            <person name="Tamas I."/>
            <person name="Dedysh S.N."/>
            <person name="Liesack W."/>
            <person name="Stott M.B."/>
            <person name="Alam M."/>
            <person name="Murrell J.C."/>
            <person name="Dunfield P.F."/>
        </authorList>
    </citation>
    <scope>NUCLEOTIDE SEQUENCE [LARGE SCALE GENOMIC DNA]</scope>
    <source>
        <strain evidence="6">ATCC 9039 / DSM 1715 / NCIMB 8712</strain>
    </source>
</reference>
<accession>B2IFU1</accession>
<sequence length="892" mass="99213">MGRRFCPVNPGLSRTKTRHGSRVRGFWCSAVLSPSILVVVLSGIGMSALFDAAALAAPANADARAQKATVPAAGSPAGQVSPANEASPPKKERMLVEAAEMRYDAEKDTVAAVGNAQVYLDGRVLEADRVTYERKTGRVYAEGHAKMTERDGSVMYGERFDLSDDFRDGFVESLRYESADKTYFSAPHMERIAEDTAVFDKGTYTACKPCQDNPDRPRFWQVRAKRIVHKNDEHMIYYEDASLELLGIPLASMPFFSSPDPTVTRKSGILSPHYLNKSRLGYGVGVPIFWALAPNYDITVTPTAYSEQGFFGSAEWRHRLENGYYYIRGNGIVESNPYAFPASPWGSGSHRSRGDLESKGQFALSDYWKFGWEFTLLSDKWFLWDYQVSTQTLSSNYIAESTSTVYLTGQADRGFFDLRGYHFTGLSSHDFQPQQPWVRPVWDYNKTFDIDPEKTHGIGGQAEVNFNLTSLSAASASYQAVGPRQLDSAYNLYDICNNYQPGRTNGDCLLRGIGGDYTRATLETSWKRKIVDPLGEVWTPFAFARFNGQWLNLNTTNSYTFSNGVTSSTYTNASQLAFLGNRASAFYGQFTPGAGLEYRYPLFAKTSIGTLTVEPIGQIILRPNSQIGYNSLVNLDAQSLVFDTSNLFEWNKFSGYDRFENGIRANYGGQAMLTFDNGGYASLIAGQSYQVAGQNAYATPDAANVGLNSGLDTRLSDYVGSFTIAPSSAFALTAQGRFNVDTFAPRRIDVIGTYNLGAWTGSVQYANYTQQPEIGYDVRRQGLSVSSRYQINDNYFVQGNITFDMTRHFYPPDIIGNTHPALFYPASYGISGGYQDDCTTFSLMYNSFDQDTGSGTLYRNQTFLVSFQLRTLGEFKFSKAFTNYNTLDGVKY</sequence>
<keyword evidence="3" id="KW-0812">Transmembrane</keyword>
<dbReference type="GO" id="GO:0015920">
    <property type="term" value="P:lipopolysaccharide transport"/>
    <property type="evidence" value="ECO:0007669"/>
    <property type="project" value="InterPro"/>
</dbReference>
<proteinExistence type="inferred from homology"/>
<dbReference type="Proteomes" id="UP000001695">
    <property type="component" value="Chromosome"/>
</dbReference>
<evidence type="ECO:0000313" key="6">
    <source>
        <dbReference type="Proteomes" id="UP000001695"/>
    </source>
</evidence>
<dbReference type="GO" id="GO:0009279">
    <property type="term" value="C:cell outer membrane"/>
    <property type="evidence" value="ECO:0007669"/>
    <property type="project" value="UniProtKB-SubCell"/>
</dbReference>
<reference evidence="6" key="1">
    <citation type="submission" date="2008-03" db="EMBL/GenBank/DDBJ databases">
        <title>Complete sequence of chromosome of Beijerinckia indica subsp. indica ATCC 9039.</title>
        <authorList>
            <consortium name="US DOE Joint Genome Institute"/>
            <person name="Copeland A."/>
            <person name="Lucas S."/>
            <person name="Lapidus A."/>
            <person name="Glavina del Rio T."/>
            <person name="Dalin E."/>
            <person name="Tice H."/>
            <person name="Bruce D."/>
            <person name="Goodwin L."/>
            <person name="Pitluck S."/>
            <person name="LaButti K."/>
            <person name="Schmutz J."/>
            <person name="Larimer F."/>
            <person name="Land M."/>
            <person name="Hauser L."/>
            <person name="Kyrpides N."/>
            <person name="Mikhailova N."/>
            <person name="Dunfield P.F."/>
            <person name="Dedysh S.N."/>
            <person name="Liesack W."/>
            <person name="Saw J.H."/>
            <person name="Alam M."/>
            <person name="Chen Y."/>
            <person name="Murrell J.C."/>
            <person name="Richardson P."/>
        </authorList>
    </citation>
    <scope>NUCLEOTIDE SEQUENCE [LARGE SCALE GENOMIC DNA]</scope>
    <source>
        <strain evidence="6">ATCC 9039 / DSM 1715 / NCIMB 8712</strain>
    </source>
</reference>
<comment type="similarity">
    <text evidence="1">Belongs to the LptD family.</text>
</comment>
<dbReference type="AlphaFoldDB" id="B2IFU1"/>
<comment type="subunit">
    <text evidence="1">Component of the lipopolysaccharide transport and assembly complex.</text>
</comment>
<organism evidence="5 6">
    <name type="scientific">Beijerinckia indica subsp. indica (strain ATCC 9039 / DSM 1715 / NCIMB 8712)</name>
    <dbReference type="NCBI Taxonomy" id="395963"/>
    <lineage>
        <taxon>Bacteria</taxon>
        <taxon>Pseudomonadati</taxon>
        <taxon>Pseudomonadota</taxon>
        <taxon>Alphaproteobacteria</taxon>
        <taxon>Hyphomicrobiales</taxon>
        <taxon>Beijerinckiaceae</taxon>
        <taxon>Beijerinckia</taxon>
    </lineage>
</organism>
<dbReference type="OrthoDB" id="9760225at2"/>
<feature type="transmembrane region" description="Helical" evidence="3">
    <location>
        <begin position="26"/>
        <end position="50"/>
    </location>
</feature>
<dbReference type="PANTHER" id="PTHR30189:SF1">
    <property type="entry name" value="LPS-ASSEMBLY PROTEIN LPTD"/>
    <property type="match status" value="1"/>
</dbReference>
<dbReference type="InterPro" id="IPR007543">
    <property type="entry name" value="LptD_C"/>
</dbReference>
<evidence type="ECO:0000313" key="5">
    <source>
        <dbReference type="EMBL" id="ACB94302.1"/>
    </source>
</evidence>
<keyword evidence="6" id="KW-1185">Reference proteome</keyword>
<evidence type="ECO:0000259" key="4">
    <source>
        <dbReference type="Pfam" id="PF04453"/>
    </source>
</evidence>